<dbReference type="EMBL" id="LNCD01000001">
    <property type="protein sequence ID" value="KWV60319.1"/>
    <property type="molecule type" value="Genomic_DNA"/>
</dbReference>
<proteinExistence type="predicted"/>
<dbReference type="Proteomes" id="UP000068164">
    <property type="component" value="Unassembled WGS sequence"/>
</dbReference>
<keyword evidence="2" id="KW-1185">Reference proteome</keyword>
<sequence length="108" mass="12101">MLMRVQKRTTETETAFNDWWSAQSSDFKALHNMDELLRGFKAGFAAGRRKKVRRFTFTAGKMRVTVWAANQATAKAMAMREADKRARAIGISPPKAGWTLRIVGIGAP</sequence>
<evidence type="ECO:0000313" key="2">
    <source>
        <dbReference type="Proteomes" id="UP000068164"/>
    </source>
</evidence>
<reference evidence="1 2" key="1">
    <citation type="submission" date="2015-11" db="EMBL/GenBank/DDBJ databases">
        <title>Draft Genome Sequence of the Strain BR 10423 (Rhizobium sp.) isolated from nodules of Mimosa pudica.</title>
        <authorList>
            <person name="Barauna A.C."/>
            <person name="Zilli J.E."/>
            <person name="Simoes-Araujo J.L."/>
            <person name="Reis V.M."/>
            <person name="James E.K."/>
            <person name="Reis F.B.Jr."/>
            <person name="Rouws L.F."/>
            <person name="Passos S.R."/>
            <person name="Gois S.R."/>
        </authorList>
    </citation>
    <scope>NUCLEOTIDE SEQUENCE [LARGE SCALE GENOMIC DNA]</scope>
    <source>
        <strain evidence="1 2">BR10423</strain>
    </source>
</reference>
<name>A0A120FRL6_9HYPH</name>
<gene>
    <name evidence="1" type="ORF">AS026_00505</name>
</gene>
<protein>
    <submittedName>
        <fullName evidence="1">Uncharacterized protein</fullName>
    </submittedName>
</protein>
<dbReference type="AlphaFoldDB" id="A0A120FRL6"/>
<comment type="caution">
    <text evidence="1">The sequence shown here is derived from an EMBL/GenBank/DDBJ whole genome shotgun (WGS) entry which is preliminary data.</text>
</comment>
<evidence type="ECO:0000313" key="1">
    <source>
        <dbReference type="EMBL" id="KWV60319.1"/>
    </source>
</evidence>
<dbReference type="OrthoDB" id="8368913at2"/>
<accession>A0A120FRL6</accession>
<organism evidence="1 2">
    <name type="scientific">Rhizobium altiplani</name>
    <dbReference type="NCBI Taxonomy" id="1864509"/>
    <lineage>
        <taxon>Bacteria</taxon>
        <taxon>Pseudomonadati</taxon>
        <taxon>Pseudomonadota</taxon>
        <taxon>Alphaproteobacteria</taxon>
        <taxon>Hyphomicrobiales</taxon>
        <taxon>Rhizobiaceae</taxon>
        <taxon>Rhizobium/Agrobacterium group</taxon>
        <taxon>Rhizobium</taxon>
    </lineage>
</organism>
<dbReference type="RefSeq" id="WP_062368303.1">
    <property type="nucleotide sequence ID" value="NZ_LNCD01000001.1"/>
</dbReference>